<accession>A0A9P0GEA6</accession>
<keyword evidence="11" id="KW-1185">Reference proteome</keyword>
<feature type="compositionally biased region" description="Polar residues" evidence="8">
    <location>
        <begin position="590"/>
        <end position="604"/>
    </location>
</feature>
<feature type="region of interest" description="Disordered" evidence="8">
    <location>
        <begin position="1761"/>
        <end position="1788"/>
    </location>
</feature>
<sequence>MAWQITMAASSGGVDWTTVLKPFLSKNYESSNPAEVIELCSAIVKSESEILRHKESNKNFFNSFAVLAADYISSSTSGLPASQLETVNAACRVLLKYLLSALNSASSEGNLNSAQIERYINAIRVLCIGTGLLSTSEVTVLVDSMKGENLPQQNPVPSGNEKDASNKQESPKNRSDLSVSIYEQLTLPLRDGRTTTLDVGASGSSTLPDLTPGSDPSLEINRLFLKSNQESLQALRAGDALVDLCLSLPSIKRAKGKVEDALAGKPFCIPTNHAEATALRNTLSSTLSEITLAMSAINLPVLEPLTPSKLDKLCSLAMAVLHCALSQAAAAAVLSMSSVVSPKCSNQQSQAGLKEDDLDSNAVALVEETLNMYNYIGNVIKTSTRAGGHVYQNYLLAGAWVLFSGLQTHLNSSTTSEKTPHLRERDEKGRSPCKSREGNSARSGLQKFQQSFGVLSVALASRALSLLSELFDDLYLEVCGGAASIVQVEPAPLAIMGQFTALQRISRILNAAPLNHLLFYLAIVSYRKACTLKRLHPPEGDTFSQSDSTTYYEDMIMCSDDSSTDDDEDSEPILGQWFEETLAPPETTDTKSPSSSENVEAKSVQNDRSRSMVPEKGEAHGFIALSTSVFIFMNKHFLCTKSTFVSRYVKNGLTEQQMIILAAIIRDLDRETARTEIGTISVYFGQALGQLYCEFSGALTRFAHNLVTNNNLSNLQACLLNHLGVSPWNTDVPHAWPLQVYPRTLAVLAQVLLLRPQNEKEASVISIWHRLVNTLIENVLNNAHSVVESENEDLNVEHAQVLLYLFHSLNLMQKKSVVLLMAGGVLRCSEIARGPLKDSQLLHLSRLLLLFDYIMKHLYDPPTSLLEQIQWNLFFLTNLNADKEKDNSMTRMYTAWQDIEGNYRKISAVDEFTMKPRFYVLTNLEVNNQDAPKLDGLACNFILGTPDKLRYPLLLDALIEILNVTHITSGANASKMSFLGLCATQYCFTICWKLLQLLPPSASYMERLAAGENLTAGPLLLHSLVWGPRASHKNFSRWLKDCLVKQGMYTQHTDKLLKEVSEAVNNIKYDIANAKNCIISLTPDVKKDLVTKENLPPLWHLFLLDALMTKVQVGLEEPESTSESSSITVSDGTYVQDLLPHVLRLTQAVLHCTRWSLLHTISEQNPSSDKLSLQNFEGLQDVLAISSTKNTLTSSLSSELTSLLPPSVSSTQLQSYKSILEDVSLAYQNDIIPSESAILKVVDAHIATLSMSSPYSINLSLRRLLQCLTKFICDHAPKTENTDTKNKAIELLVSITLDLRTEFLYDTVTKTLDKMIGDTETDEHQKRVYLRVLDHTYKLITNYTSGNSENYSVNIDEKILHHCLKFYEKIIEKSSGRQALEIFFTGDRDLVKVLMSVSSPQMSQQYGTRVLHFFNKLFQAAEKSSTDPSLNYLCSSMSKLANVENEKLQTWLRQIIIGTNNIEPLVTTTVTLNKDESPATSSNGKWTITAVESKDVTSSPTSNNDQKSLVQENSQLLQALTSFIVKQNSNVSEEVSITILKALIQLGKHLLSPTLEGAGFTDLMVDMIMLANAGSGKGHSFLFPATAEWIEICNKRTSEKDVIEKLTNDFDCSKKNAMMEAASCILDYVSDVISIITSQHPQAIRPLSPPWESESPLDLDSEWPDFANNDDDDSGEDSDEDSLCNKLCTFTVTQKEFMNQHWYHCHTCKMLDGVGVCSICARVCHKGHDLSYAKYGNFFCDCGAKEDGTCQALIKRSPQNNEINNVSGGGSSEHILTSSLRRRTSSPVPTDKIVYKERKTSNTVKQLDGSKEFIINYLGSSLVTGSLLEFLQSLIPAVEENCRKNSLVGCHVRGVTALDQLYANEKKYVHTDQLMVPTLGSQEGAFENVRMSYAGEQGQTIRQLLSAHIIRRIAMCCMTSTQGRRQHLAVSHEKGKITVLQLSALLKQADSSTRKLTLTRLSTAPIPFTVLSLSSNLCNEDFLAVCGLKDCHILTFTSGGSVSDHLVLHPQLETGNFIIKAIWLPGSQTKLALVTADFVKIFDLAVDALSPQYFFLVPSGKIRDCTFMYEDETYHILLMSSPGHIYTEILNEDSSTKYGSFYVTNTLEVFHLEAADVNGQVAGGGVSIYYSHTLGLLFYSYAQGKSFISPIMPKSNSLPMVFPINLPQSNNSTSKSNGSKNSSTQPLCQWTEIPNHPGLICCAMQSNNNPVILMLRPDTIMIQEIRVVPAKSKIMDMVAIRHNSGSELRTTLILLCEDGSLKMYMANMDQTGFWMSPSIQATFLNTTVKPKKKKVIKTGKTSNSLNFPVDFFEHCTAMNDVELGGNDLLQIYNQAQLKHRLNTTGLYVACNKPLGFSIDVTNNDSNLVMVGLRVLVGSQDMQRCPSFVEIFGRIIPITATRSRWYDIPFSREESLQADKKLTILFGPSQDPETVTMVDSVKIYGKTKDSFGWPEESDDSIPSGGNSSNQQIVASAEGEQNSGNKTQLSKLEKLVVGILESLDGSFSLHPTEDKLSTFKAPTLKVATQLLTLPTQPSVQIHSKALLSSLHSTKQLYHNYKDQALLQHVLSSLTEMTNSNVKDLDTESYYRLVLIVRGIAVARPQNLVKFADSHTSIQDVVLDDPLENICNPEKKELKPERKQQSQHLLLQLMEVLWLLHSLNPEIPSLSLVVSKGLKHTEQIVHALVEIVHAFNSCDTYSNVTIAVYLQLLLCNDAIIAFSAKQALSIVLKPKTKRRKVFIPSPPHCVSPPLAKNSESDRSKTPPAITQQSSHEEEVHARQQNQFDVDAVESIGLLEQPGQHQDNHVNPLEVLLGGGVGFPQLLDIPPDADDEAMVELAIALSLQEHQIGGEQNQTLQSLQVQLGNEVLGHQGQSAQAQEAANFSDTTASAAGSDDEGSTAATDGSTLRTSPAEQAGSESGGSGVESITGEHNVSGRSSAYGDNIQEAINLVSRSDTSSIANTVGMTEADAPHDEVEIETENSSRLHVLRLQLLEKLVEYLPKLRNIDGVRAIPFLQVVLQLTADIDGHCERDRACLNSLLTTIVTELHLTNDNFSDICTRTKQREVQLILLRLLSVFMQRCKISSSSPTSSKNVASDNSTYVSRTTATVLHKADIINYCNKLLQALLSYWRTSTEEDDSNNITGNLLKERLPHPPPDMTPFFQRQFVKDNQDVFNTYPQLLTEIALRLPYQVHRHSEVSEPISTAFDVSWYNHLCDYMMTPQTPFVRRQVRKLLMFICGNKETYRQLRDLHGLRNHMKRVRECCTKAGYQPATDVQHALSLPYDALVELIEHLKYCVEVAQSRTGNWQRFCIKEDDVIQFLMRVSFLLDDGVAPTVLQLLQSALVVNTPSLKKPDGTKASASRKDREKSDDSGVEAVFEESNSVTLVEQITKQISREVFARFIKTFMLETNITSVRWQAHALIQAVYKNSKSKDQESILELLWQLWPLLPAYGRKAAQFVDLLGYFSLKYTEKQEGIPSIPEYVERALSVLKAQNEMLAHHPNANLYAHMGQFVDLDGYYLESEPCLVCNNPEVPFSMIKLSSIKIDSKFTTTTQIVKLLSSHTISKITIRIADLKRTKMVRTVNIYYNNRSVQAVVELKNKPALWHKAKKVTLQSGQTEVKIEFPLPIVACNLMVEYADFYENIQASSETLQCPRCSASVPANPGVCANCGENVFQCHKCRAINYDEKDPFLCHACGFCKYAKFDFSLLAKPCCAVEPIEHDEDRKKTVSSINSLLEKADRVYKQLIANKPTLESLVLKITEHRSDRKSDESTVSNSTANAGGTANSGTGSQLKVNKTIQMLAQQYCNECKTSFEELSKIIQKVLVSRKELVAYDRKHREMELPKSTPVLSDTLIAAACVNNRCYGCSTAATEHCLTLLRALAHNPTTRQVLCAKGLIQELVWNNLRSGTVHNQEEVRQLLCVLTKDNRDATEELCNLLMERISLNLNGHINSADLGTSVRHEIALLAAMVQKEDECWELKLRCMMGLFLKACEGSKSPLVMESVILPCLKILQSLMKQPDSANKKNKDKSNNSSVHSIGLAGTTVDVRKFLEKDPDHTFNGWKARFPKSTECPAASKPTREEIRRLYLSEKYLRKWKRNTKKLYTREKLNLNDTSWLKAVIFNSSSRLARQVACNILEAMCSSFERKRDILDLLTHFLVELSTAGESAAEFLALYQNLIQEAPWKQYLTVNGVLLVLAHLITVEIEQLHRLEETTLTSDLAQGYALNQITELLASFLDDPVIRRQYKGRLVGAVLNGYLSLRRLVVQRTRLIDDTQEKLLELLEEMTSGTEEETKAFMSVCIKTVERYSLQDILTPVFIFERLCSIIYPEENDVGEFFLTLEKDPQQEDFLQGRMLGNPYCSLEGGLGPLMRDVKNKICQDCELVALLEDDNGMELLVNNKIMSLDLQVKDVYKKIWLAEGGDHEPMRIVYRMRGLLGDATEEFIENLSNKSQSDIDNEEVYKMANVLADCGGLQVMVIRLGAIQSVTRARPLLQVLLKLFRLCVKVNRCQEVLIQPELKSMEVFLRTLQLCLDSDRDSSQTAVTEQLLDIMETILSKATSEPEEKFKEFSKTLGSAEYVKSLLSCTNQPVVKSNSVLVHLTRVLAALVYGNKEKMKILLEHFNPVLDFIKYDLEHTPDDQQKLEMFCVLTNSIEKNAIGNTLKDYIISLDIVKNALEYIKIHAPCVKPTLLRVDSDELKDFISKPALKYILRFLTGLAHSHEKTQLAIAAAETIPIIHRLEQVSSDEHVGSLAENLLEALCTNPEVAKQIDAVRDFTRSEKKRLAMAMREKQLGQLGMRTNDKGQVTAKSNILQQIEELGDESGLVCCICREGYKYQPTKVLGLYTFTKRCNVDEFESKPRKTIGYTTVSHFNIVHIDCHMSAVRLARARDEWESAALQNANTKCNGLLPLWGPQVPESAFASCLARHNTYLQESTNHRDIGHSSTIHDLKILLLKFAHEKSFHEDTGGGGPQSNMHLIPYLIHVALYVINTTRVNKREEGSLVSYLETSNTEKWIESAYEAEGPLYWSTMSILLHSYQQWQEHRFSHLRRLLILAHTRHCHSSGPVKSLSDKLAKDYIVYKPYLIFFGLIDGIYNYLFKNVGGTDEQWSNNLADYIRHNDEALMKSSEKLLAAYTEEFLPCTSFTEFCDVTGLLDVILSPETYISDLLNGIS</sequence>
<comment type="similarity">
    <text evidence="1 7">Belongs to the UBR4 family.</text>
</comment>
<feature type="region of interest" description="Disordered" evidence="8">
    <location>
        <begin position="3352"/>
        <end position="3373"/>
    </location>
</feature>
<dbReference type="Pfam" id="PF19423">
    <property type="entry name" value="E3_UBR4_N"/>
    <property type="match status" value="2"/>
</dbReference>
<feature type="compositionally biased region" description="Basic and acidic residues" evidence="8">
    <location>
        <begin position="418"/>
        <end position="439"/>
    </location>
</feature>
<feature type="compositionally biased region" description="Polar residues" evidence="8">
    <location>
        <begin position="2462"/>
        <end position="2484"/>
    </location>
</feature>
<evidence type="ECO:0000313" key="10">
    <source>
        <dbReference type="EMBL" id="CAH1106267.1"/>
    </source>
</evidence>
<feature type="compositionally biased region" description="Polar residues" evidence="8">
    <location>
        <begin position="2899"/>
        <end position="2912"/>
    </location>
</feature>
<dbReference type="InterPro" id="IPR045189">
    <property type="entry name" value="UBR4-like"/>
</dbReference>
<feature type="compositionally biased region" description="Polar residues" evidence="8">
    <location>
        <begin position="194"/>
        <end position="208"/>
    </location>
</feature>
<dbReference type="InterPro" id="IPR047509">
    <property type="entry name" value="UBR4-like_UBR-box"/>
</dbReference>
<feature type="region of interest" description="Disordered" evidence="8">
    <location>
        <begin position="2741"/>
        <end position="2775"/>
    </location>
</feature>
<feature type="compositionally biased region" description="Polar residues" evidence="8">
    <location>
        <begin position="2871"/>
        <end position="2890"/>
    </location>
</feature>
<dbReference type="PANTHER" id="PTHR21725">
    <property type="entry name" value="E3 UBIQUITIN-PROTEIN LIGASE UBR4"/>
    <property type="match status" value="1"/>
</dbReference>
<dbReference type="InterPro" id="IPR016024">
    <property type="entry name" value="ARM-type_fold"/>
</dbReference>
<feature type="compositionally biased region" description="Low complexity" evidence="8">
    <location>
        <begin position="3776"/>
        <end position="3789"/>
    </location>
</feature>
<feature type="region of interest" description="Disordered" evidence="8">
    <location>
        <begin position="146"/>
        <end position="176"/>
    </location>
</feature>
<dbReference type="CDD" id="cd19680">
    <property type="entry name" value="UBR-box_UBR4"/>
    <property type="match status" value="1"/>
</dbReference>
<feature type="domain" description="UBR-type" evidence="9">
    <location>
        <begin position="1682"/>
        <end position="1755"/>
    </location>
</feature>
<dbReference type="Pfam" id="PF13764">
    <property type="entry name" value="E3_UbLigase_R4"/>
    <property type="match status" value="1"/>
</dbReference>
<evidence type="ECO:0000256" key="8">
    <source>
        <dbReference type="SAM" id="MobiDB-lite"/>
    </source>
</evidence>
<feature type="zinc finger region" description="UBR-type" evidence="6">
    <location>
        <begin position="1682"/>
        <end position="1755"/>
    </location>
</feature>
<reference evidence="10" key="1">
    <citation type="submission" date="2022-01" db="EMBL/GenBank/DDBJ databases">
        <authorList>
            <person name="King R."/>
        </authorList>
    </citation>
    <scope>NUCLEOTIDE SEQUENCE</scope>
</reference>
<evidence type="ECO:0000313" key="11">
    <source>
        <dbReference type="Proteomes" id="UP001153636"/>
    </source>
</evidence>
<dbReference type="PANTHER" id="PTHR21725:SF1">
    <property type="entry name" value="E3 UBIQUITIN-PROTEIN LIGASE UBR4"/>
    <property type="match status" value="1"/>
</dbReference>
<gene>
    <name evidence="10" type="ORF">PSYICH_LOCUS7498</name>
</gene>
<feature type="region of interest" description="Disordered" evidence="8">
    <location>
        <begin position="193"/>
        <end position="212"/>
    </location>
</feature>
<dbReference type="OrthoDB" id="30336at2759"/>
<evidence type="ECO:0000256" key="4">
    <source>
        <dbReference type="ARBA" id="ARBA00022833"/>
    </source>
</evidence>
<evidence type="ECO:0000256" key="7">
    <source>
        <dbReference type="PROSITE-ProRule" id="PRU01388"/>
    </source>
</evidence>
<dbReference type="InterPro" id="IPR045841">
    <property type="entry name" value="E3_UBR4_N"/>
</dbReference>
<dbReference type="GO" id="GO:0005516">
    <property type="term" value="F:calmodulin binding"/>
    <property type="evidence" value="ECO:0007669"/>
    <property type="project" value="UniProtKB-KW"/>
</dbReference>
<feature type="compositionally biased region" description="Basic and acidic residues" evidence="8">
    <location>
        <begin position="3352"/>
        <end position="3371"/>
    </location>
</feature>
<dbReference type="PROSITE" id="PS52043">
    <property type="entry name" value="UBR4_E3"/>
    <property type="match status" value="1"/>
</dbReference>
<dbReference type="PROSITE" id="PS51157">
    <property type="entry name" value="ZF_UBR"/>
    <property type="match status" value="1"/>
</dbReference>
<dbReference type="InterPro" id="IPR025704">
    <property type="entry name" value="E3_Ub_ligase_UBR4_C"/>
</dbReference>
<evidence type="ECO:0000256" key="1">
    <source>
        <dbReference type="ARBA" id="ARBA00009970"/>
    </source>
</evidence>
<dbReference type="EMBL" id="OV651814">
    <property type="protein sequence ID" value="CAH1106267.1"/>
    <property type="molecule type" value="Genomic_DNA"/>
</dbReference>
<evidence type="ECO:0000256" key="3">
    <source>
        <dbReference type="ARBA" id="ARBA00022771"/>
    </source>
</evidence>
<dbReference type="InterPro" id="IPR003126">
    <property type="entry name" value="Znf_UBR"/>
</dbReference>
<evidence type="ECO:0000256" key="6">
    <source>
        <dbReference type="PROSITE-ProRule" id="PRU00508"/>
    </source>
</evidence>
<dbReference type="Pfam" id="PF02207">
    <property type="entry name" value="zf-UBR"/>
    <property type="match status" value="1"/>
</dbReference>
<keyword evidence="2" id="KW-0479">Metal-binding</keyword>
<keyword evidence="3 7" id="KW-0863">Zinc-finger</keyword>
<name>A0A9P0GEA6_9CUCU</name>
<dbReference type="GO" id="GO:0008270">
    <property type="term" value="F:zinc ion binding"/>
    <property type="evidence" value="ECO:0007669"/>
    <property type="project" value="UniProtKB-KW"/>
</dbReference>
<dbReference type="SUPFAM" id="SSF48371">
    <property type="entry name" value="ARM repeat"/>
    <property type="match status" value="1"/>
</dbReference>
<dbReference type="Pfam" id="PF24079">
    <property type="entry name" value="UBR4"/>
    <property type="match status" value="1"/>
</dbReference>
<feature type="region of interest" description="Disordered" evidence="8">
    <location>
        <begin position="579"/>
        <end position="613"/>
    </location>
</feature>
<dbReference type="InterPro" id="IPR056530">
    <property type="entry name" value="UBR4-like_dom"/>
</dbReference>
<dbReference type="SMART" id="SM00396">
    <property type="entry name" value="ZnF_UBR1"/>
    <property type="match status" value="1"/>
</dbReference>
<keyword evidence="4" id="KW-0862">Zinc</keyword>
<feature type="compositionally biased region" description="Basic and acidic residues" evidence="8">
    <location>
        <begin position="160"/>
        <end position="175"/>
    </location>
</feature>
<feature type="region of interest" description="Disordered" evidence="8">
    <location>
        <begin position="2870"/>
        <end position="2938"/>
    </location>
</feature>
<feature type="compositionally biased region" description="Acidic residues" evidence="8">
    <location>
        <begin position="1655"/>
        <end position="1680"/>
    </location>
</feature>
<protein>
    <recommendedName>
        <fullName evidence="9">UBR-type domain-containing protein</fullName>
    </recommendedName>
</protein>
<feature type="region of interest" description="Disordered" evidence="8">
    <location>
        <begin position="3768"/>
        <end position="3789"/>
    </location>
</feature>
<feature type="region of interest" description="Disordered" evidence="8">
    <location>
        <begin position="1643"/>
        <end position="1680"/>
    </location>
</feature>
<evidence type="ECO:0000256" key="5">
    <source>
        <dbReference type="ARBA" id="ARBA00022860"/>
    </source>
</evidence>
<evidence type="ECO:0000259" key="9">
    <source>
        <dbReference type="PROSITE" id="PS51157"/>
    </source>
</evidence>
<dbReference type="Proteomes" id="UP001153636">
    <property type="component" value="Chromosome 2"/>
</dbReference>
<feature type="region of interest" description="Disordered" evidence="8">
    <location>
        <begin position="2448"/>
        <end position="2484"/>
    </location>
</feature>
<feature type="region of interest" description="Disordered" evidence="8">
    <location>
        <begin position="412"/>
        <end position="444"/>
    </location>
</feature>
<organism evidence="10 11">
    <name type="scientific">Psylliodes chrysocephalus</name>
    <dbReference type="NCBI Taxonomy" id="3402493"/>
    <lineage>
        <taxon>Eukaryota</taxon>
        <taxon>Metazoa</taxon>
        <taxon>Ecdysozoa</taxon>
        <taxon>Arthropoda</taxon>
        <taxon>Hexapoda</taxon>
        <taxon>Insecta</taxon>
        <taxon>Pterygota</taxon>
        <taxon>Neoptera</taxon>
        <taxon>Endopterygota</taxon>
        <taxon>Coleoptera</taxon>
        <taxon>Polyphaga</taxon>
        <taxon>Cucujiformia</taxon>
        <taxon>Chrysomeloidea</taxon>
        <taxon>Chrysomelidae</taxon>
        <taxon>Galerucinae</taxon>
        <taxon>Alticini</taxon>
        <taxon>Psylliodes</taxon>
    </lineage>
</organism>
<proteinExistence type="inferred from homology"/>
<keyword evidence="5" id="KW-0112">Calmodulin-binding</keyword>
<evidence type="ECO:0000256" key="2">
    <source>
        <dbReference type="ARBA" id="ARBA00022723"/>
    </source>
</evidence>
<feature type="region of interest" description="UBR4 E3 catalytic module" evidence="7">
    <location>
        <begin position="4708"/>
        <end position="5175"/>
    </location>
</feature>